<dbReference type="EMBL" id="GEZM01045529">
    <property type="protein sequence ID" value="JAV77764.1"/>
    <property type="molecule type" value="Transcribed_RNA"/>
</dbReference>
<evidence type="ECO:0000256" key="4">
    <source>
        <dbReference type="SAM" id="SignalP"/>
    </source>
</evidence>
<sequence length="241" mass="27142">MLYLSILCALPTISYALQLPPNFLKCKRSDPKINDCLKPAVGRAIHIMAEGMPDFKIEPIQPIRVPSLKIEGSVTQSYEDFQIFNVPSAKITHLDSSITDDEFNLNLTVFLKDIHIAARYKLQGQILLLPIVGEGNCTTDLRNAKVSLALSGVPTEKTGRKNVEIRSLKVNLDPEKVEFDFENLFNGDTQLGPQMNRIMNENSREIFNDVRHGYEEALGAVFKNIANLIFKRIPYDELVPL</sequence>
<dbReference type="AlphaFoldDB" id="A0A1Y1LW18"/>
<dbReference type="InterPro" id="IPR038606">
    <property type="entry name" value="To_sf"/>
</dbReference>
<dbReference type="FunFam" id="3.15.10.30:FF:000001">
    <property type="entry name" value="Takeout-like protein 1"/>
    <property type="match status" value="1"/>
</dbReference>
<dbReference type="PANTHER" id="PTHR11008:SF32">
    <property type="entry name" value="CIRCADIAN CLOCK-CONTROLLED PROTEIN DAYWAKE-RELATED"/>
    <property type="match status" value="1"/>
</dbReference>
<dbReference type="GO" id="GO:0005615">
    <property type="term" value="C:extracellular space"/>
    <property type="evidence" value="ECO:0007669"/>
    <property type="project" value="TreeGrafter"/>
</dbReference>
<proteinExistence type="inferred from homology"/>
<accession>A0A1Y1LW18</accession>
<name>A0A1Y1LW18_PHOPY</name>
<keyword evidence="1 4" id="KW-0732">Signal</keyword>
<feature type="chain" id="PRO_5012756309" description="Protein takeout" evidence="4">
    <location>
        <begin position="17"/>
        <end position="241"/>
    </location>
</feature>
<evidence type="ECO:0008006" key="6">
    <source>
        <dbReference type="Google" id="ProtNLM"/>
    </source>
</evidence>
<evidence type="ECO:0000313" key="5">
    <source>
        <dbReference type="EMBL" id="JAV77764.1"/>
    </source>
</evidence>
<reference evidence="5" key="1">
    <citation type="journal article" date="2016" name="Sci. Rep.">
        <title>Molecular characterization of firefly nuptial gifts: a multi-omics approach sheds light on postcopulatory sexual selection.</title>
        <authorList>
            <person name="Al-Wathiqui N."/>
            <person name="Fallon T.R."/>
            <person name="South A."/>
            <person name="Weng J.K."/>
            <person name="Lewis S.M."/>
        </authorList>
    </citation>
    <scope>NUCLEOTIDE SEQUENCE</scope>
</reference>
<protein>
    <recommendedName>
        <fullName evidence="6">Protein takeout</fullName>
    </recommendedName>
</protein>
<evidence type="ECO:0000256" key="1">
    <source>
        <dbReference type="ARBA" id="ARBA00022729"/>
    </source>
</evidence>
<dbReference type="InterPro" id="IPR010562">
    <property type="entry name" value="Haemolymph_juvenile_hormone-bd"/>
</dbReference>
<evidence type="ECO:0000256" key="2">
    <source>
        <dbReference type="ARBA" id="ARBA00023108"/>
    </source>
</evidence>
<dbReference type="PANTHER" id="PTHR11008">
    <property type="entry name" value="PROTEIN TAKEOUT-LIKE PROTEIN"/>
    <property type="match status" value="1"/>
</dbReference>
<dbReference type="SMART" id="SM00700">
    <property type="entry name" value="JHBP"/>
    <property type="match status" value="1"/>
</dbReference>
<evidence type="ECO:0000256" key="3">
    <source>
        <dbReference type="ARBA" id="ARBA00060902"/>
    </source>
</evidence>
<keyword evidence="2" id="KW-0090">Biological rhythms</keyword>
<dbReference type="Pfam" id="PF06585">
    <property type="entry name" value="JHBP"/>
    <property type="match status" value="1"/>
</dbReference>
<comment type="similarity">
    <text evidence="3">Belongs to the TO family.</text>
</comment>
<dbReference type="GO" id="GO:0007623">
    <property type="term" value="P:circadian rhythm"/>
    <property type="evidence" value="ECO:0007669"/>
    <property type="project" value="UniProtKB-ARBA"/>
</dbReference>
<organism evidence="5">
    <name type="scientific">Photinus pyralis</name>
    <name type="common">Common eastern firefly</name>
    <name type="synonym">Lampyris pyralis</name>
    <dbReference type="NCBI Taxonomy" id="7054"/>
    <lineage>
        <taxon>Eukaryota</taxon>
        <taxon>Metazoa</taxon>
        <taxon>Ecdysozoa</taxon>
        <taxon>Arthropoda</taxon>
        <taxon>Hexapoda</taxon>
        <taxon>Insecta</taxon>
        <taxon>Pterygota</taxon>
        <taxon>Neoptera</taxon>
        <taxon>Endopterygota</taxon>
        <taxon>Coleoptera</taxon>
        <taxon>Polyphaga</taxon>
        <taxon>Elateriformia</taxon>
        <taxon>Elateroidea</taxon>
        <taxon>Lampyridae</taxon>
        <taxon>Lampyrinae</taxon>
        <taxon>Photinus</taxon>
    </lineage>
</organism>
<dbReference type="Gene3D" id="3.15.10.30">
    <property type="entry name" value="Haemolymph juvenile hormone binding protein"/>
    <property type="match status" value="1"/>
</dbReference>
<feature type="signal peptide" evidence="4">
    <location>
        <begin position="1"/>
        <end position="16"/>
    </location>
</feature>